<dbReference type="InterPro" id="IPR013126">
    <property type="entry name" value="Hsp_70_fam"/>
</dbReference>
<dbReference type="Gene3D" id="3.30.420.40">
    <property type="match status" value="2"/>
</dbReference>
<keyword evidence="3 4" id="KW-0067">ATP-binding</keyword>
<dbReference type="Proteomes" id="UP000294344">
    <property type="component" value="Chromosome"/>
</dbReference>
<evidence type="ECO:0000256" key="4">
    <source>
        <dbReference type="RuleBase" id="RU003322"/>
    </source>
</evidence>
<dbReference type="SUPFAM" id="SSF100920">
    <property type="entry name" value="Heat shock protein 70kD (HSP70), peptide-binding domain"/>
    <property type="match status" value="1"/>
</dbReference>
<dbReference type="PANTHER" id="PTHR19375">
    <property type="entry name" value="HEAT SHOCK PROTEIN 70KDA"/>
    <property type="match status" value="1"/>
</dbReference>
<accession>A0A451D757</accession>
<dbReference type="EMBL" id="LR217710">
    <property type="protein sequence ID" value="VFP81672.1"/>
    <property type="molecule type" value="Genomic_DNA"/>
</dbReference>
<dbReference type="PROSITE" id="PS00329">
    <property type="entry name" value="HSP70_2"/>
    <property type="match status" value="1"/>
</dbReference>
<dbReference type="InterPro" id="IPR029047">
    <property type="entry name" value="HSP70_peptide-bd_sf"/>
</dbReference>
<proteinExistence type="inferred from homology"/>
<evidence type="ECO:0000256" key="1">
    <source>
        <dbReference type="ARBA" id="ARBA00007381"/>
    </source>
</evidence>
<evidence type="ECO:0000313" key="6">
    <source>
        <dbReference type="Proteomes" id="UP000294344"/>
    </source>
</evidence>
<sequence length="501" mass="57246">MKEKKKIAIGIDFGTTYCLISIVKKNKIKIIKEFNKKNFFPTIINFNKKKISIGWKAKKFLSKDIKNTISSIKRFIGISYSEIKKKKINIPYNISENDKKELIFHTSAGEITVSSIIQKFFIYMKKKIEKKFHKSIYGVVITVPAYFNNIQKNIIRKSAELAKLKILRLLNEPTAAAIAYGLEKKRKGIICIYDLGGGTFDISILRISQGIFEVLATNGNPKLGGDDFDYLLAHFLYLKIKNKLKLNYKIFKYLLIIAEKVKIKLSIKKSVKIKFLNYKINCTVTEFNKLINEYINKTLHILKCTLNDAKIKKCDINDVILVGGSTYIPLIRNKIYSFFKIKPLILINPAEVVAKGAGLHANFLFSKNKNTEKSILLLDIIPMSIGIELLGGIMEKMILKNTKIPTEVIKIFTTGKDNQTGFCINIFQGEDKYVKNCKLLSKFKIQRLPLKPAGKIKIIVIFRIDTDGLLSVIVKEKKLNIKHSIKIDTIYQNNNTINIDI</sequence>
<dbReference type="Gene3D" id="3.90.640.10">
    <property type="entry name" value="Actin, Chain A, domain 4"/>
    <property type="match status" value="1"/>
</dbReference>
<dbReference type="PRINTS" id="PR00301">
    <property type="entry name" value="HEATSHOCK70"/>
</dbReference>
<protein>
    <submittedName>
        <fullName evidence="5">Chaperone protein HscA, partial</fullName>
    </submittedName>
</protein>
<dbReference type="Gene3D" id="2.60.34.10">
    <property type="entry name" value="Substrate Binding Domain Of DNAk, Chain A, domain 1"/>
    <property type="match status" value="1"/>
</dbReference>
<comment type="similarity">
    <text evidence="1 4">Belongs to the heat shock protein 70 family.</text>
</comment>
<evidence type="ECO:0000256" key="2">
    <source>
        <dbReference type="ARBA" id="ARBA00022741"/>
    </source>
</evidence>
<evidence type="ECO:0000313" key="5">
    <source>
        <dbReference type="EMBL" id="VFP81672.1"/>
    </source>
</evidence>
<gene>
    <name evidence="5" type="primary">hscA</name>
    <name evidence="5" type="ORF">BUCICURV3402_405</name>
</gene>
<reference evidence="5 6" key="1">
    <citation type="submission" date="2019-02" db="EMBL/GenBank/DDBJ databases">
        <authorList>
            <person name="Manzano-Marin A."/>
            <person name="Manzano-Marin A."/>
        </authorList>
    </citation>
    <scope>NUCLEOTIDE SEQUENCE [LARGE SCALE GENOMIC DNA]</scope>
    <source>
        <strain evidence="5 6">BuCicurvipes</strain>
    </source>
</reference>
<dbReference type="AlphaFoldDB" id="A0A451D757"/>
<dbReference type="InterPro" id="IPR018181">
    <property type="entry name" value="Heat_shock_70_CS"/>
</dbReference>
<keyword evidence="2 4" id="KW-0547">Nucleotide-binding</keyword>
<dbReference type="GO" id="GO:0005524">
    <property type="term" value="F:ATP binding"/>
    <property type="evidence" value="ECO:0007669"/>
    <property type="project" value="UniProtKB-KW"/>
</dbReference>
<evidence type="ECO:0000256" key="3">
    <source>
        <dbReference type="ARBA" id="ARBA00022840"/>
    </source>
</evidence>
<dbReference type="InterPro" id="IPR043129">
    <property type="entry name" value="ATPase_NBD"/>
</dbReference>
<dbReference type="Pfam" id="PF00012">
    <property type="entry name" value="HSP70"/>
    <property type="match status" value="1"/>
</dbReference>
<organism evidence="5 6">
    <name type="scientific">Buchnera aphidicola</name>
    <name type="common">Cinara curvipes</name>
    <dbReference type="NCBI Taxonomy" id="2518975"/>
    <lineage>
        <taxon>Bacteria</taxon>
        <taxon>Pseudomonadati</taxon>
        <taxon>Pseudomonadota</taxon>
        <taxon>Gammaproteobacteria</taxon>
        <taxon>Enterobacterales</taxon>
        <taxon>Erwiniaceae</taxon>
        <taxon>Buchnera</taxon>
    </lineage>
</organism>
<dbReference type="GO" id="GO:0140662">
    <property type="term" value="F:ATP-dependent protein folding chaperone"/>
    <property type="evidence" value="ECO:0007669"/>
    <property type="project" value="InterPro"/>
</dbReference>
<name>A0A451D757_9GAMM</name>
<dbReference type="SUPFAM" id="SSF53067">
    <property type="entry name" value="Actin-like ATPase domain"/>
    <property type="match status" value="2"/>
</dbReference>